<accession>A0ABM5QLV1</accession>
<evidence type="ECO:0000313" key="2">
    <source>
        <dbReference type="EMBL" id="AIG63699.1"/>
    </source>
</evidence>
<protein>
    <recommendedName>
        <fullName evidence="1">ESAT-6-like protein</fullName>
    </recommendedName>
</protein>
<dbReference type="EMBL" id="CP008944">
    <property type="protein sequence ID" value="AIG63699.1"/>
    <property type="molecule type" value="Genomic_DNA"/>
</dbReference>
<organism evidence="2 3">
    <name type="scientific">Corynebacterium atypicum</name>
    <dbReference type="NCBI Taxonomy" id="191610"/>
    <lineage>
        <taxon>Bacteria</taxon>
        <taxon>Bacillati</taxon>
        <taxon>Actinomycetota</taxon>
        <taxon>Actinomycetes</taxon>
        <taxon>Mycobacteriales</taxon>
        <taxon>Corynebacteriaceae</taxon>
        <taxon>Corynebacterium</taxon>
    </lineage>
</organism>
<evidence type="ECO:0000313" key="3">
    <source>
        <dbReference type="Proteomes" id="UP000028504"/>
    </source>
</evidence>
<dbReference type="NCBIfam" id="TIGR03930">
    <property type="entry name" value="WXG100_ESAT6"/>
    <property type="match status" value="1"/>
</dbReference>
<dbReference type="Gene3D" id="1.10.287.1060">
    <property type="entry name" value="ESAT-6-like"/>
    <property type="match status" value="1"/>
</dbReference>
<dbReference type="InterPro" id="IPR010310">
    <property type="entry name" value="T7SS_ESAT-6-like"/>
</dbReference>
<dbReference type="SUPFAM" id="SSF140453">
    <property type="entry name" value="EsxAB dimer-like"/>
    <property type="match status" value="1"/>
</dbReference>
<sequence>MAGMLRTESDVMLATAGRVDDTNSQVQGELSRLQSVVDGVRSSWSGSAQASFDQLMARWNTSAKQLQEALSSISETIRGNARSFDAAEADNAQSFASVSGGLAL</sequence>
<name>A0ABM5QLV1_9CORY</name>
<keyword evidence="3" id="KW-1185">Reference proteome</keyword>
<proteinExistence type="inferred from homology"/>
<dbReference type="Proteomes" id="UP000028504">
    <property type="component" value="Chromosome"/>
</dbReference>
<dbReference type="InterPro" id="IPR036689">
    <property type="entry name" value="ESAT-6-like_sf"/>
</dbReference>
<dbReference type="RefSeq" id="WP_038604504.1">
    <property type="nucleotide sequence ID" value="NZ_CP008944.1"/>
</dbReference>
<evidence type="ECO:0000256" key="1">
    <source>
        <dbReference type="RuleBase" id="RU362001"/>
    </source>
</evidence>
<gene>
    <name evidence="2" type="ORF">CATYP_02265</name>
</gene>
<dbReference type="Pfam" id="PF06013">
    <property type="entry name" value="WXG100"/>
    <property type="match status" value="1"/>
</dbReference>
<reference evidence="2 3" key="1">
    <citation type="submission" date="2014-07" db="EMBL/GenBank/DDBJ databases">
        <title>Complete genome sequence of Corynebacterium atypicum DSM 44849: identifiction of the mycolic acid biosynthesis genes.</title>
        <authorList>
            <person name="Tippelt A."/>
            <person name="Mollmann S."/>
            <person name="Albersmeier A."/>
            <person name="Jaenicke S."/>
            <person name="Ruckert C."/>
            <person name="Tauch A."/>
        </authorList>
    </citation>
    <scope>NUCLEOTIDE SEQUENCE [LARGE SCALE GENOMIC DNA]</scope>
    <source>
        <strain evidence="2 3">R2070</strain>
    </source>
</reference>
<comment type="similarity">
    <text evidence="1">Belongs to the WXG100 family.</text>
</comment>